<protein>
    <submittedName>
        <fullName evidence="2">Uncharacterized protein</fullName>
    </submittedName>
</protein>
<dbReference type="AlphaFoldDB" id="A0A1J0GKR0"/>
<keyword evidence="1" id="KW-0732">Signal</keyword>
<organism evidence="2 3">
    <name type="scientific">Clostridium estertheticum subsp. estertheticum</name>
    <dbReference type="NCBI Taxonomy" id="1552"/>
    <lineage>
        <taxon>Bacteria</taxon>
        <taxon>Bacillati</taxon>
        <taxon>Bacillota</taxon>
        <taxon>Clostridia</taxon>
        <taxon>Eubacteriales</taxon>
        <taxon>Clostridiaceae</taxon>
        <taxon>Clostridium</taxon>
    </lineage>
</organism>
<accession>A0A1J0GKR0</accession>
<feature type="chain" id="PRO_5009611942" evidence="1">
    <location>
        <begin position="26"/>
        <end position="408"/>
    </location>
</feature>
<evidence type="ECO:0000313" key="3">
    <source>
        <dbReference type="Proteomes" id="UP000182569"/>
    </source>
</evidence>
<feature type="signal peptide" evidence="1">
    <location>
        <begin position="1"/>
        <end position="25"/>
    </location>
</feature>
<dbReference type="KEGG" id="ceu:A7L45_18555"/>
<sequence>MKKFKSVMMMGFVLLTVTLSKPVMAMELSSFTDVPDFAVVIGDSMYTLEYANDLKNVSLINDAVVKNKGDIFIKTDDSGWIKNSNSTQVNKDSVNISTIKYNNGQAIVASVPATSNVTKIQIDPTITKTGTNTATFTYKILDQNGLDITKTIPASDIYGSVSVGSTIVVDPTTGIGTITFNSSADISKSIIITLVNKTGVTGTSAPSKIAGFSINPITRKTGMYTATFEYEVFNSANEDITKTVPASQLTATSADKSSIVLDPLTSTGTITYNTTSNMGTSINITLKDLLTGITASSVMVAPVVKTDASKVDKIIVTSTILAVSGNNGYASFTIYDQYGNDVTNTSLGNNVTFQSNIGQVQNKNGLLTITANAGIDLSTIRSVVITGFDLISKVTTSATLTVSTQVKS</sequence>
<evidence type="ECO:0000256" key="1">
    <source>
        <dbReference type="SAM" id="SignalP"/>
    </source>
</evidence>
<dbReference type="Proteomes" id="UP000182569">
    <property type="component" value="Chromosome"/>
</dbReference>
<reference evidence="3" key="1">
    <citation type="journal article" date="2016" name="Front. Microbiol.">
        <title>Complete Genome Sequence of Clostridium estertheticum DSM 8809, a Microbe Identified in Spoiled Vacuum Packed Beef.</title>
        <authorList>
            <person name="Yu Z."/>
            <person name="Gunn L."/>
            <person name="Brennan E."/>
            <person name="Reid R."/>
            <person name="Wall P.G."/>
            <person name="Gaora O.P."/>
            <person name="Hurley D."/>
            <person name="Bolton D."/>
            <person name="Fanning S."/>
        </authorList>
    </citation>
    <scope>NUCLEOTIDE SEQUENCE [LARGE SCALE GENOMIC DNA]</scope>
    <source>
        <strain evidence="3">DSM 8809</strain>
    </source>
</reference>
<evidence type="ECO:0000313" key="2">
    <source>
        <dbReference type="EMBL" id="APC41921.1"/>
    </source>
</evidence>
<keyword evidence="3" id="KW-1185">Reference proteome</keyword>
<name>A0A1J0GKR0_9CLOT</name>
<proteinExistence type="predicted"/>
<dbReference type="OrthoDB" id="1947249at2"/>
<dbReference type="RefSeq" id="WP_071614214.1">
    <property type="nucleotide sequence ID" value="NZ_CP015756.1"/>
</dbReference>
<dbReference type="EMBL" id="CP015756">
    <property type="protein sequence ID" value="APC41921.1"/>
    <property type="molecule type" value="Genomic_DNA"/>
</dbReference>
<gene>
    <name evidence="2" type="ORF">A7L45_18555</name>
</gene>